<dbReference type="AlphaFoldDB" id="A0A161S7J2"/>
<dbReference type="PANTHER" id="PTHR24567:SF74">
    <property type="entry name" value="HTH-TYPE TRANSCRIPTIONAL REGULATOR ARCR"/>
    <property type="match status" value="1"/>
</dbReference>
<name>A0A161S7J2_9BACL</name>
<evidence type="ECO:0000313" key="8">
    <source>
        <dbReference type="Proteomes" id="UP000076563"/>
    </source>
</evidence>
<dbReference type="InterPro" id="IPR014710">
    <property type="entry name" value="RmlC-like_jellyroll"/>
</dbReference>
<evidence type="ECO:0000256" key="2">
    <source>
        <dbReference type="ARBA" id="ARBA00023125"/>
    </source>
</evidence>
<comment type="caution">
    <text evidence="6">The sequence shown here is derived from an EMBL/GenBank/DDBJ whole genome shotgun (WGS) entry which is preliminary data.</text>
</comment>
<evidence type="ECO:0000256" key="1">
    <source>
        <dbReference type="ARBA" id="ARBA00023015"/>
    </source>
</evidence>
<dbReference type="SUPFAM" id="SSF46785">
    <property type="entry name" value="Winged helix' DNA-binding domain"/>
    <property type="match status" value="1"/>
</dbReference>
<feature type="domain" description="HTH crp-type" evidence="5">
    <location>
        <begin position="148"/>
        <end position="213"/>
    </location>
</feature>
<dbReference type="InterPro" id="IPR036388">
    <property type="entry name" value="WH-like_DNA-bd_sf"/>
</dbReference>
<dbReference type="Proteomes" id="UP000076563">
    <property type="component" value="Unassembled WGS sequence"/>
</dbReference>
<dbReference type="SMART" id="SM00419">
    <property type="entry name" value="HTH_CRP"/>
    <property type="match status" value="1"/>
</dbReference>
<dbReference type="PANTHER" id="PTHR24567">
    <property type="entry name" value="CRP FAMILY TRANSCRIPTIONAL REGULATORY PROTEIN"/>
    <property type="match status" value="1"/>
</dbReference>
<dbReference type="InterPro" id="IPR000595">
    <property type="entry name" value="cNMP-bd_dom"/>
</dbReference>
<dbReference type="SUPFAM" id="SSF51206">
    <property type="entry name" value="cAMP-binding domain-like"/>
    <property type="match status" value="1"/>
</dbReference>
<evidence type="ECO:0000313" key="9">
    <source>
        <dbReference type="Proteomes" id="UP000244184"/>
    </source>
</evidence>
<dbReference type="GO" id="GO:0005829">
    <property type="term" value="C:cytosol"/>
    <property type="evidence" value="ECO:0007669"/>
    <property type="project" value="TreeGrafter"/>
</dbReference>
<keyword evidence="4" id="KW-0804">Transcription</keyword>
<dbReference type="Pfam" id="PF13545">
    <property type="entry name" value="HTH_Crp_2"/>
    <property type="match status" value="1"/>
</dbReference>
<dbReference type="Proteomes" id="UP000244184">
    <property type="component" value="Unassembled WGS sequence"/>
</dbReference>
<organism evidence="6 8">
    <name type="scientific">Paenibacillus elgii</name>
    <dbReference type="NCBI Taxonomy" id="189691"/>
    <lineage>
        <taxon>Bacteria</taxon>
        <taxon>Bacillati</taxon>
        <taxon>Bacillota</taxon>
        <taxon>Bacilli</taxon>
        <taxon>Bacillales</taxon>
        <taxon>Paenibacillaceae</taxon>
        <taxon>Paenibacillus</taxon>
    </lineage>
</organism>
<gene>
    <name evidence="6" type="ORF">AV654_01160</name>
    <name evidence="7" type="ORF">C8Z91_03225</name>
</gene>
<dbReference type="eggNOG" id="COG0664">
    <property type="taxonomic scope" value="Bacteria"/>
</dbReference>
<keyword evidence="8" id="KW-1185">Reference proteome</keyword>
<keyword evidence="2" id="KW-0238">DNA-binding</keyword>
<protein>
    <submittedName>
        <fullName evidence="6 7">Transcriptional regulator</fullName>
    </submittedName>
</protein>
<dbReference type="GO" id="GO:0003677">
    <property type="term" value="F:DNA binding"/>
    <property type="evidence" value="ECO:0007669"/>
    <property type="project" value="UniProtKB-KW"/>
</dbReference>
<dbReference type="EMBL" id="PYHP01000009">
    <property type="protein sequence ID" value="PUA40486.1"/>
    <property type="molecule type" value="Genomic_DNA"/>
</dbReference>
<dbReference type="GO" id="GO:0003700">
    <property type="term" value="F:DNA-binding transcription factor activity"/>
    <property type="evidence" value="ECO:0007669"/>
    <property type="project" value="TreeGrafter"/>
</dbReference>
<dbReference type="PROSITE" id="PS51063">
    <property type="entry name" value="HTH_CRP_2"/>
    <property type="match status" value="1"/>
</dbReference>
<sequence>MLPEHIRRIIERFRCFESVEPEDWQHPDIAVIRVPMSLAIRQGGLLEHAIFTLDGSIRVYKVSETGREITLYRVRGGECCVLMMASIMGEMEYEASASVETPSELFILPIDVYKQWVEKYKPLRQYIYRMFTQRMSIVTTLIDDVAFKPMEYRIADFLLHKTSGASTTLRITHDEIAVELGTAREVISRKLKEFEKEGWLVLGRGRIQDIQRVALEQVKSRYVT</sequence>
<dbReference type="InterPro" id="IPR018490">
    <property type="entry name" value="cNMP-bd_dom_sf"/>
</dbReference>
<dbReference type="InterPro" id="IPR050397">
    <property type="entry name" value="Env_Response_Regulators"/>
</dbReference>
<keyword evidence="3" id="KW-0010">Activator</keyword>
<dbReference type="EMBL" id="LQRA01000044">
    <property type="protein sequence ID" value="KZE81134.1"/>
    <property type="molecule type" value="Genomic_DNA"/>
</dbReference>
<reference evidence="8" key="1">
    <citation type="submission" date="2016-01" db="EMBL/GenBank/DDBJ databases">
        <title>Draft genome of Chromobacterium sp. F49.</title>
        <authorList>
            <person name="Hong K.W."/>
        </authorList>
    </citation>
    <scope>NUCLEOTIDE SEQUENCE [LARGE SCALE GENOMIC DNA]</scope>
    <source>
        <strain evidence="8">M63</strain>
    </source>
</reference>
<dbReference type="Gene3D" id="1.10.10.10">
    <property type="entry name" value="Winged helix-like DNA-binding domain superfamily/Winged helix DNA-binding domain"/>
    <property type="match status" value="1"/>
</dbReference>
<evidence type="ECO:0000256" key="4">
    <source>
        <dbReference type="ARBA" id="ARBA00023163"/>
    </source>
</evidence>
<proteinExistence type="predicted"/>
<dbReference type="InterPro" id="IPR036390">
    <property type="entry name" value="WH_DNA-bd_sf"/>
</dbReference>
<evidence type="ECO:0000313" key="6">
    <source>
        <dbReference type="EMBL" id="KZE81134.1"/>
    </source>
</evidence>
<reference evidence="6" key="2">
    <citation type="submission" date="2016-01" db="EMBL/GenBank/DDBJ databases">
        <authorList>
            <person name="McClelland M."/>
            <person name="Jain A."/>
            <person name="Saraogi P."/>
            <person name="Mendelson R."/>
            <person name="Westerman R."/>
            <person name="SanMiguel P."/>
            <person name="Csonka L."/>
        </authorList>
    </citation>
    <scope>NUCLEOTIDE SEQUENCE</scope>
    <source>
        <strain evidence="6">M63</strain>
    </source>
</reference>
<reference evidence="7 9" key="3">
    <citation type="submission" date="2018-03" db="EMBL/GenBank/DDBJ databases">
        <title>Genome sequence of Paenibacillus elgii strain AC13 an antimicrobial compound producing bacteria.</title>
        <authorList>
            <person name="Kurokawa A.S."/>
            <person name="Araujo J.F."/>
            <person name="Costa R.A."/>
            <person name="Ortega D.B."/>
            <person name="Pires A.S."/>
            <person name="Pappas G.J.Jr."/>
            <person name="Franco O.L."/>
            <person name="Barreto C."/>
            <person name="Magalhaes B.S."/>
            <person name="Kruger R.H."/>
        </authorList>
    </citation>
    <scope>NUCLEOTIDE SEQUENCE [LARGE SCALE GENOMIC DNA]</scope>
    <source>
        <strain evidence="7 9">AC13</strain>
    </source>
</reference>
<dbReference type="Pfam" id="PF00027">
    <property type="entry name" value="cNMP_binding"/>
    <property type="match status" value="1"/>
</dbReference>
<evidence type="ECO:0000259" key="5">
    <source>
        <dbReference type="PROSITE" id="PS51063"/>
    </source>
</evidence>
<evidence type="ECO:0000313" key="7">
    <source>
        <dbReference type="EMBL" id="PUA40486.1"/>
    </source>
</evidence>
<dbReference type="OrthoDB" id="9776746at2"/>
<accession>A0A161S7J2</accession>
<dbReference type="RefSeq" id="WP_063179104.1">
    <property type="nucleotide sequence ID" value="NZ_JAAIVH010000001.1"/>
</dbReference>
<evidence type="ECO:0000256" key="3">
    <source>
        <dbReference type="ARBA" id="ARBA00023159"/>
    </source>
</evidence>
<dbReference type="STRING" id="1007103.GCA_000213315_06438"/>
<keyword evidence="1" id="KW-0805">Transcription regulation</keyword>
<dbReference type="InterPro" id="IPR012318">
    <property type="entry name" value="HTH_CRP"/>
</dbReference>
<dbReference type="Gene3D" id="2.60.120.10">
    <property type="entry name" value="Jelly Rolls"/>
    <property type="match status" value="1"/>
</dbReference>
<dbReference type="CDD" id="cd00038">
    <property type="entry name" value="CAP_ED"/>
    <property type="match status" value="1"/>
</dbReference>